<evidence type="ECO:0000256" key="1">
    <source>
        <dbReference type="ARBA" id="ARBA00023239"/>
    </source>
</evidence>
<feature type="region of interest" description="Disordered" evidence="2">
    <location>
        <begin position="1"/>
        <end position="56"/>
    </location>
</feature>
<dbReference type="GO" id="GO:0016831">
    <property type="term" value="F:carboxy-lyase activity"/>
    <property type="evidence" value="ECO:0007669"/>
    <property type="project" value="InterPro"/>
</dbReference>
<keyword evidence="5" id="KW-1185">Reference proteome</keyword>
<keyword evidence="1" id="KW-0456">Lyase</keyword>
<evidence type="ECO:0000256" key="2">
    <source>
        <dbReference type="SAM" id="MobiDB-lite"/>
    </source>
</evidence>
<dbReference type="GO" id="GO:0016787">
    <property type="term" value="F:hydrolase activity"/>
    <property type="evidence" value="ECO:0007669"/>
    <property type="project" value="UniProtKB-KW"/>
</dbReference>
<dbReference type="EMBL" id="JAAXPG010000026">
    <property type="protein sequence ID" value="NKZ00697.1"/>
    <property type="molecule type" value="Genomic_DNA"/>
</dbReference>
<comment type="caution">
    <text evidence="4">The sequence shown here is derived from an EMBL/GenBank/DDBJ whole genome shotgun (WGS) entry which is preliminary data.</text>
</comment>
<feature type="compositionally biased region" description="Low complexity" evidence="2">
    <location>
        <begin position="10"/>
        <end position="33"/>
    </location>
</feature>
<dbReference type="PANTHER" id="PTHR21240:SF28">
    <property type="entry name" value="ISO-OROTATE DECARBOXYLASE (EUROFUNG)"/>
    <property type="match status" value="1"/>
</dbReference>
<evidence type="ECO:0000313" key="4">
    <source>
        <dbReference type="EMBL" id="NKZ00697.1"/>
    </source>
</evidence>
<sequence>MTRASTPAGSATATNAPTDTATTTAATTATDAGSGTGPGPGTGHAVESAPDHGPESAAVRAVWQDLGLPGLIDVHTHFMPDNVLRKVWAHFDALGGLWPITYRFDEDERLSLLRGFGVQHFTALSYPHRPGMAVWLNDWANGFADRNPDCLRSATFYPEPEASDYVAAALDAGTRVFKAHLQVGRYDPRDPLLADVWGLLADAGTPVVVHCGSSPEAGPFTGPDPFAETLRANPGLTAVIAHAGAPDYRAFLDLAERHERVHLDTTMVFTEFSKDWAPFPDEEVPRLKGVADRILFGTDFPNIPHPYLEQLRALARLDLGEDWLRDVLYGNAARLFGL</sequence>
<dbReference type="AlphaFoldDB" id="A0A7X6MFN9"/>
<dbReference type="CDD" id="cd01292">
    <property type="entry name" value="metallo-dependent_hydrolases"/>
    <property type="match status" value="1"/>
</dbReference>
<protein>
    <submittedName>
        <fullName evidence="4">Amidohydrolase</fullName>
    </submittedName>
</protein>
<gene>
    <name evidence="4" type="ORF">HGB44_23960</name>
</gene>
<dbReference type="Pfam" id="PF04909">
    <property type="entry name" value="Amidohydro_2"/>
    <property type="match status" value="1"/>
</dbReference>
<dbReference type="GO" id="GO:0019748">
    <property type="term" value="P:secondary metabolic process"/>
    <property type="evidence" value="ECO:0007669"/>
    <property type="project" value="TreeGrafter"/>
</dbReference>
<dbReference type="InterPro" id="IPR032466">
    <property type="entry name" value="Metal_Hydrolase"/>
</dbReference>
<dbReference type="InterPro" id="IPR032465">
    <property type="entry name" value="ACMSD"/>
</dbReference>
<dbReference type="GO" id="GO:0005737">
    <property type="term" value="C:cytoplasm"/>
    <property type="evidence" value="ECO:0007669"/>
    <property type="project" value="TreeGrafter"/>
</dbReference>
<organism evidence="4 5">
    <name type="scientific">Nocardiopsis alborubida</name>
    <dbReference type="NCBI Taxonomy" id="146802"/>
    <lineage>
        <taxon>Bacteria</taxon>
        <taxon>Bacillati</taxon>
        <taxon>Actinomycetota</taxon>
        <taxon>Actinomycetes</taxon>
        <taxon>Streptosporangiales</taxon>
        <taxon>Nocardiopsidaceae</taxon>
        <taxon>Nocardiopsis</taxon>
    </lineage>
</organism>
<evidence type="ECO:0000259" key="3">
    <source>
        <dbReference type="Pfam" id="PF04909"/>
    </source>
</evidence>
<dbReference type="RefSeq" id="WP_061081478.1">
    <property type="nucleotide sequence ID" value="NZ_JAAXPG010000026.1"/>
</dbReference>
<dbReference type="PANTHER" id="PTHR21240">
    <property type="entry name" value="2-AMINO-3-CARBOXYLMUCONATE-6-SEMIALDEHYDE DECARBOXYLASE"/>
    <property type="match status" value="1"/>
</dbReference>
<feature type="domain" description="Amidohydrolase-related" evidence="3">
    <location>
        <begin position="72"/>
        <end position="338"/>
    </location>
</feature>
<evidence type="ECO:0000313" key="5">
    <source>
        <dbReference type="Proteomes" id="UP000553209"/>
    </source>
</evidence>
<keyword evidence="4" id="KW-0378">Hydrolase</keyword>
<dbReference type="InterPro" id="IPR006680">
    <property type="entry name" value="Amidohydro-rel"/>
</dbReference>
<dbReference type="Proteomes" id="UP000553209">
    <property type="component" value="Unassembled WGS sequence"/>
</dbReference>
<dbReference type="Gene3D" id="3.20.20.140">
    <property type="entry name" value="Metal-dependent hydrolases"/>
    <property type="match status" value="1"/>
</dbReference>
<proteinExistence type="predicted"/>
<reference evidence="4 5" key="1">
    <citation type="submission" date="2020-04" db="EMBL/GenBank/DDBJ databases">
        <title>MicrobeNet Type strains.</title>
        <authorList>
            <person name="Nicholson A.C."/>
        </authorList>
    </citation>
    <scope>NUCLEOTIDE SEQUENCE [LARGE SCALE GENOMIC DNA]</scope>
    <source>
        <strain evidence="4 5">ATCC 23612</strain>
    </source>
</reference>
<name>A0A7X6MFN9_9ACTN</name>
<accession>A0A7X6MFN9</accession>
<dbReference type="SUPFAM" id="SSF51556">
    <property type="entry name" value="Metallo-dependent hydrolases"/>
    <property type="match status" value="1"/>
</dbReference>